<organism evidence="4 5">
    <name type="scientific">Virgisporangium aliadipatigenens</name>
    <dbReference type="NCBI Taxonomy" id="741659"/>
    <lineage>
        <taxon>Bacteria</taxon>
        <taxon>Bacillati</taxon>
        <taxon>Actinomycetota</taxon>
        <taxon>Actinomycetes</taxon>
        <taxon>Micromonosporales</taxon>
        <taxon>Micromonosporaceae</taxon>
        <taxon>Virgisporangium</taxon>
    </lineage>
</organism>
<sequence>MNCATVGAVTQAGRRPGGSGTRAAILAAAREQFADKGYGGASLRTIAAAAGVDPGLIRHFYGSKDDLFAAALEVPEEMAELMVRALTGHPDGLGERVLRAYLAVWEDPAMAGPLLAVVRSAVTSERAAERLRTLIGARLLAEVAPHLGPDGDVRAGITAAHLMGIAVSRYVFRVEPVASLDREVLIGVCAPVIQAYLTGPLGRN</sequence>
<dbReference type="InterPro" id="IPR001647">
    <property type="entry name" value="HTH_TetR"/>
</dbReference>
<protein>
    <submittedName>
        <fullName evidence="4">TetR family transcriptional regulator</fullName>
    </submittedName>
</protein>
<dbReference type="SUPFAM" id="SSF46689">
    <property type="entry name" value="Homeodomain-like"/>
    <property type="match status" value="1"/>
</dbReference>
<dbReference type="PANTHER" id="PTHR30055:SF235">
    <property type="entry name" value="TRANSCRIPTIONAL REGULATORY PROTEIN"/>
    <property type="match status" value="1"/>
</dbReference>
<gene>
    <name evidence="4" type="ORF">Val02_10550</name>
</gene>
<dbReference type="Gene3D" id="1.10.10.60">
    <property type="entry name" value="Homeodomain-like"/>
    <property type="match status" value="1"/>
</dbReference>
<dbReference type="PANTHER" id="PTHR30055">
    <property type="entry name" value="HTH-TYPE TRANSCRIPTIONAL REGULATOR RUTR"/>
    <property type="match status" value="1"/>
</dbReference>
<dbReference type="InterPro" id="IPR009057">
    <property type="entry name" value="Homeodomain-like_sf"/>
</dbReference>
<dbReference type="InterPro" id="IPR036271">
    <property type="entry name" value="Tet_transcr_reg_TetR-rel_C_sf"/>
</dbReference>
<dbReference type="SUPFAM" id="SSF48498">
    <property type="entry name" value="Tetracyclin repressor-like, C-terminal domain"/>
    <property type="match status" value="1"/>
</dbReference>
<keyword evidence="5" id="KW-1185">Reference proteome</keyword>
<dbReference type="GO" id="GO:0003700">
    <property type="term" value="F:DNA-binding transcription factor activity"/>
    <property type="evidence" value="ECO:0007669"/>
    <property type="project" value="TreeGrafter"/>
</dbReference>
<evidence type="ECO:0000313" key="4">
    <source>
        <dbReference type="EMBL" id="GIJ44169.1"/>
    </source>
</evidence>
<dbReference type="InterPro" id="IPR050109">
    <property type="entry name" value="HTH-type_TetR-like_transc_reg"/>
</dbReference>
<dbReference type="PRINTS" id="PR00455">
    <property type="entry name" value="HTHTETR"/>
</dbReference>
<name>A0A8J4DN97_9ACTN</name>
<dbReference type="InterPro" id="IPR041678">
    <property type="entry name" value="TetR_C_16"/>
</dbReference>
<dbReference type="Pfam" id="PF17920">
    <property type="entry name" value="TetR_C_16"/>
    <property type="match status" value="1"/>
</dbReference>
<accession>A0A8J4DN97</accession>
<dbReference type="Pfam" id="PF00440">
    <property type="entry name" value="TetR_N"/>
    <property type="match status" value="1"/>
</dbReference>
<feature type="domain" description="HTH tetR-type" evidence="3">
    <location>
        <begin position="19"/>
        <end position="79"/>
    </location>
</feature>
<dbReference type="AlphaFoldDB" id="A0A8J4DN97"/>
<comment type="caution">
    <text evidence="4">The sequence shown here is derived from an EMBL/GenBank/DDBJ whole genome shotgun (WGS) entry which is preliminary data.</text>
</comment>
<evidence type="ECO:0000259" key="3">
    <source>
        <dbReference type="PROSITE" id="PS50977"/>
    </source>
</evidence>
<dbReference type="PROSITE" id="PS50977">
    <property type="entry name" value="HTH_TETR_2"/>
    <property type="match status" value="1"/>
</dbReference>
<evidence type="ECO:0000256" key="2">
    <source>
        <dbReference type="PROSITE-ProRule" id="PRU00335"/>
    </source>
</evidence>
<evidence type="ECO:0000313" key="5">
    <source>
        <dbReference type="Proteomes" id="UP000619260"/>
    </source>
</evidence>
<feature type="DNA-binding region" description="H-T-H motif" evidence="2">
    <location>
        <begin position="42"/>
        <end position="61"/>
    </location>
</feature>
<dbReference type="Proteomes" id="UP000619260">
    <property type="component" value="Unassembled WGS sequence"/>
</dbReference>
<dbReference type="Gene3D" id="1.10.357.10">
    <property type="entry name" value="Tetracycline Repressor, domain 2"/>
    <property type="match status" value="1"/>
</dbReference>
<proteinExistence type="predicted"/>
<reference evidence="4" key="1">
    <citation type="submission" date="2021-01" db="EMBL/GenBank/DDBJ databases">
        <title>Whole genome shotgun sequence of Virgisporangium aliadipatigenens NBRC 105644.</title>
        <authorList>
            <person name="Komaki H."/>
            <person name="Tamura T."/>
        </authorList>
    </citation>
    <scope>NUCLEOTIDE SEQUENCE</scope>
    <source>
        <strain evidence="4">NBRC 105644</strain>
    </source>
</reference>
<dbReference type="GO" id="GO:0000976">
    <property type="term" value="F:transcription cis-regulatory region binding"/>
    <property type="evidence" value="ECO:0007669"/>
    <property type="project" value="TreeGrafter"/>
</dbReference>
<keyword evidence="1 2" id="KW-0238">DNA-binding</keyword>
<dbReference type="EMBL" id="BOPF01000003">
    <property type="protein sequence ID" value="GIJ44169.1"/>
    <property type="molecule type" value="Genomic_DNA"/>
</dbReference>
<evidence type="ECO:0000256" key="1">
    <source>
        <dbReference type="ARBA" id="ARBA00023125"/>
    </source>
</evidence>